<evidence type="ECO:0000256" key="1">
    <source>
        <dbReference type="SAM" id="Phobius"/>
    </source>
</evidence>
<feature type="transmembrane region" description="Helical" evidence="1">
    <location>
        <begin position="47"/>
        <end position="64"/>
    </location>
</feature>
<evidence type="ECO:0000313" key="3">
    <source>
        <dbReference type="Proteomes" id="UP000601768"/>
    </source>
</evidence>
<organism evidence="2 3">
    <name type="scientific">Neptunicella marina</name>
    <dbReference type="NCBI Taxonomy" id="2125989"/>
    <lineage>
        <taxon>Bacteria</taxon>
        <taxon>Pseudomonadati</taxon>
        <taxon>Pseudomonadota</taxon>
        <taxon>Gammaproteobacteria</taxon>
        <taxon>Alteromonadales</taxon>
        <taxon>Alteromonadaceae</taxon>
        <taxon>Neptunicella</taxon>
    </lineage>
</organism>
<gene>
    <name evidence="2" type="ORF">H8B19_04305</name>
</gene>
<protein>
    <submittedName>
        <fullName evidence="2">Uncharacterized protein</fullName>
    </submittedName>
</protein>
<comment type="caution">
    <text evidence="2">The sequence shown here is derived from an EMBL/GenBank/DDBJ whole genome shotgun (WGS) entry which is preliminary data.</text>
</comment>
<dbReference type="EMBL" id="JACNEP010000002">
    <property type="protein sequence ID" value="MBC3765084.1"/>
    <property type="molecule type" value="Genomic_DNA"/>
</dbReference>
<sequence>MTQPNQDNWQNKVKSNTLKMAYWTGAWLMTLALATFGPVFLWQQPTISHAATIVNLLVGIGMLVANHKHLQVQDELQQKIQLEAMALTLGVVVIVSMAYATIQGDQLLNVKDTLSNLMFIIGITYLIGVFMGRRKYQ</sequence>
<name>A0A8J6LW76_9ALTE</name>
<accession>A0A8J6LW76</accession>
<keyword evidence="1" id="KW-0472">Membrane</keyword>
<keyword evidence="1" id="KW-1133">Transmembrane helix</keyword>
<reference evidence="2" key="2">
    <citation type="submission" date="2020-08" db="EMBL/GenBank/DDBJ databases">
        <authorList>
            <person name="Lai Q."/>
        </authorList>
    </citation>
    <scope>NUCLEOTIDE SEQUENCE</scope>
    <source>
        <strain evidence="2">S27-2</strain>
    </source>
</reference>
<evidence type="ECO:0000313" key="2">
    <source>
        <dbReference type="EMBL" id="MBC3765084.1"/>
    </source>
</evidence>
<feature type="transmembrane region" description="Helical" evidence="1">
    <location>
        <begin position="21"/>
        <end position="41"/>
    </location>
</feature>
<dbReference type="Proteomes" id="UP000601768">
    <property type="component" value="Unassembled WGS sequence"/>
</dbReference>
<feature type="transmembrane region" description="Helical" evidence="1">
    <location>
        <begin position="114"/>
        <end position="132"/>
    </location>
</feature>
<dbReference type="RefSeq" id="WP_186505543.1">
    <property type="nucleotide sequence ID" value="NZ_JACNEP010000002.1"/>
</dbReference>
<keyword evidence="1" id="KW-0812">Transmembrane</keyword>
<dbReference type="AlphaFoldDB" id="A0A8J6LW76"/>
<reference evidence="2" key="1">
    <citation type="journal article" date="2018" name="Int. J. Syst. Evol. Microbiol.">
        <title>Neptunicella marina gen. nov., sp. nov., isolated from surface seawater.</title>
        <authorList>
            <person name="Liu X."/>
            <person name="Lai Q."/>
            <person name="Du Y."/>
            <person name="Zhang X."/>
            <person name="Liu Z."/>
            <person name="Sun F."/>
            <person name="Shao Z."/>
        </authorList>
    </citation>
    <scope>NUCLEOTIDE SEQUENCE</scope>
    <source>
        <strain evidence="2">S27-2</strain>
    </source>
</reference>
<proteinExistence type="predicted"/>
<keyword evidence="3" id="KW-1185">Reference proteome</keyword>
<feature type="transmembrane region" description="Helical" evidence="1">
    <location>
        <begin position="84"/>
        <end position="102"/>
    </location>
</feature>